<evidence type="ECO:0000256" key="3">
    <source>
        <dbReference type="ARBA" id="ARBA00022448"/>
    </source>
</evidence>
<dbReference type="AlphaFoldDB" id="A0A218V2I1"/>
<dbReference type="Gene3D" id="3.30.530.20">
    <property type="match status" value="1"/>
</dbReference>
<dbReference type="PANTHER" id="PTHR10658">
    <property type="entry name" value="PHOSPHATIDYLINOSITOL TRANSFER PROTEIN"/>
    <property type="match status" value="1"/>
</dbReference>
<evidence type="ECO:0000256" key="4">
    <source>
        <dbReference type="ARBA" id="ARBA00022490"/>
    </source>
</evidence>
<evidence type="ECO:0000313" key="17">
    <source>
        <dbReference type="Proteomes" id="UP000197619"/>
    </source>
</evidence>
<comment type="caution">
    <text evidence="16">The sequence shown here is derived from an EMBL/GenBank/DDBJ whole genome shotgun (WGS) entry which is preliminary data.</text>
</comment>
<dbReference type="InterPro" id="IPR055261">
    <property type="entry name" value="PI_transfer_N"/>
</dbReference>
<feature type="domain" description="Phosphatidylinositol transfer protein N-terminal" evidence="15">
    <location>
        <begin position="2"/>
        <end position="96"/>
    </location>
</feature>
<comment type="catalytic activity">
    <reaction evidence="9">
        <text>a 1,2-diacyl-sn-glycero-3-phosphocholine(in) = a 1,2-diacyl-sn-glycero-3-phosphocholine(out)</text>
        <dbReference type="Rhea" id="RHEA:38571"/>
        <dbReference type="ChEBI" id="CHEBI:57643"/>
    </reaction>
    <physiologicalReaction direction="left-to-right" evidence="9">
        <dbReference type="Rhea" id="RHEA:38572"/>
    </physiologicalReaction>
</comment>
<evidence type="ECO:0000256" key="5">
    <source>
        <dbReference type="ARBA" id="ARBA00022990"/>
    </source>
</evidence>
<evidence type="ECO:0000256" key="8">
    <source>
        <dbReference type="ARBA" id="ARBA00023242"/>
    </source>
</evidence>
<dbReference type="GO" id="GO:0005634">
    <property type="term" value="C:nucleus"/>
    <property type="evidence" value="ECO:0007669"/>
    <property type="project" value="UniProtKB-SubCell"/>
</dbReference>
<keyword evidence="4" id="KW-0963">Cytoplasm</keyword>
<evidence type="ECO:0000259" key="15">
    <source>
        <dbReference type="Pfam" id="PF02121"/>
    </source>
</evidence>
<feature type="region of interest" description="Disordered" evidence="14">
    <location>
        <begin position="281"/>
        <end position="302"/>
    </location>
</feature>
<evidence type="ECO:0000256" key="10">
    <source>
        <dbReference type="ARBA" id="ARBA00024146"/>
    </source>
</evidence>
<gene>
    <name evidence="16" type="primary">PITPNA</name>
    <name evidence="16" type="ORF">RLOC_00009090</name>
</gene>
<evidence type="ECO:0000256" key="13">
    <source>
        <dbReference type="ARBA" id="ARBA00045333"/>
    </source>
</evidence>
<reference evidence="16 17" key="1">
    <citation type="submission" date="2017-05" db="EMBL/GenBank/DDBJ databases">
        <title>Genome of assembly of the Bengalese finch, Lonchura striata domestica.</title>
        <authorList>
            <person name="Colquitt B.M."/>
            <person name="Brainard M.S."/>
        </authorList>
    </citation>
    <scope>NUCLEOTIDE SEQUENCE [LARGE SCALE GENOMIC DNA]</scope>
    <source>
        <strain evidence="16">White83orange57</strain>
    </source>
</reference>
<keyword evidence="3" id="KW-0813">Transport</keyword>
<evidence type="ECO:0000256" key="6">
    <source>
        <dbReference type="ARBA" id="ARBA00023055"/>
    </source>
</evidence>
<organism evidence="16 17">
    <name type="scientific">Lonchura striata</name>
    <name type="common">white-rumped munia</name>
    <dbReference type="NCBI Taxonomy" id="40157"/>
    <lineage>
        <taxon>Eukaryota</taxon>
        <taxon>Metazoa</taxon>
        <taxon>Chordata</taxon>
        <taxon>Craniata</taxon>
        <taxon>Vertebrata</taxon>
        <taxon>Euteleostomi</taxon>
        <taxon>Archelosauria</taxon>
        <taxon>Archosauria</taxon>
        <taxon>Dinosauria</taxon>
        <taxon>Saurischia</taxon>
        <taxon>Theropoda</taxon>
        <taxon>Coelurosauria</taxon>
        <taxon>Aves</taxon>
        <taxon>Neognathae</taxon>
        <taxon>Neoaves</taxon>
        <taxon>Telluraves</taxon>
        <taxon>Australaves</taxon>
        <taxon>Passeriformes</taxon>
        <taxon>Passeroidea</taxon>
        <taxon>Estrildidae</taxon>
        <taxon>Estrildinae</taxon>
        <taxon>Lonchura</taxon>
    </lineage>
</organism>
<dbReference type="SUPFAM" id="SSF55961">
    <property type="entry name" value="Bet v1-like"/>
    <property type="match status" value="1"/>
</dbReference>
<comment type="function">
    <text evidence="13">Catalyzes the transfer of phosphatidylinositol (PI) and phosphatidylcholine (PC) between membranes. Shows a preference for PI and PC containing shorter saturated or monosaturated acyl chains at the sn-1 and sn-2 positions. Preference order for PC is C16:1 &gt; C16:0 &gt; C18:1 &gt; C18:0 &gt; C20:4 and for PI is C16:1 &gt; C16:0 &gt; C18:1 &gt; C18:0 &gt; C20:4 &gt; C20:3.</text>
</comment>
<dbReference type="Proteomes" id="UP000197619">
    <property type="component" value="Unassembled WGS sequence"/>
</dbReference>
<dbReference type="GO" id="GO:0008525">
    <property type="term" value="F:phosphatidylcholine transporter activity"/>
    <property type="evidence" value="ECO:0007669"/>
    <property type="project" value="TreeGrafter"/>
</dbReference>
<keyword evidence="17" id="KW-1185">Reference proteome</keyword>
<dbReference type="PANTHER" id="PTHR10658:SF28">
    <property type="entry name" value="PHOSPHATIDYLINOSITOL TRANSFER PROTEIN ALPHA ISOFORM"/>
    <property type="match status" value="1"/>
</dbReference>
<comment type="similarity">
    <text evidence="11">Belongs to the PtdIns transfer protein family. PI transfer class I subfamily.</text>
</comment>
<evidence type="ECO:0000256" key="11">
    <source>
        <dbReference type="ARBA" id="ARBA00038104"/>
    </source>
</evidence>
<proteinExistence type="inferred from homology"/>
<evidence type="ECO:0000256" key="7">
    <source>
        <dbReference type="ARBA" id="ARBA00023121"/>
    </source>
</evidence>
<comment type="catalytic activity">
    <reaction evidence="10">
        <text>a 1,2-diacyl-sn-glycero-3-phospho-(1D-myo-inositol)(in) = a 1,2-diacyl-sn-glycero-3-phospho-(1D-myo-inositol)(out)</text>
        <dbReference type="Rhea" id="RHEA:38691"/>
        <dbReference type="ChEBI" id="CHEBI:57880"/>
    </reaction>
    <physiologicalReaction direction="left-to-right" evidence="10">
        <dbReference type="Rhea" id="RHEA:38692"/>
    </physiologicalReaction>
</comment>
<dbReference type="EMBL" id="MUZQ01000070">
    <property type="protein sequence ID" value="OWK59930.1"/>
    <property type="molecule type" value="Genomic_DNA"/>
</dbReference>
<feature type="compositionally biased region" description="Basic and acidic residues" evidence="14">
    <location>
        <begin position="281"/>
        <end position="294"/>
    </location>
</feature>
<keyword evidence="8" id="KW-0539">Nucleus</keyword>
<keyword evidence="6" id="KW-0445">Lipid transport</keyword>
<evidence type="ECO:0000313" key="16">
    <source>
        <dbReference type="EMBL" id="OWK59930.1"/>
    </source>
</evidence>
<evidence type="ECO:0000256" key="9">
    <source>
        <dbReference type="ARBA" id="ARBA00023723"/>
    </source>
</evidence>
<evidence type="ECO:0000256" key="14">
    <source>
        <dbReference type="SAM" id="MobiDB-lite"/>
    </source>
</evidence>
<dbReference type="Pfam" id="PF02121">
    <property type="entry name" value="IP_trans"/>
    <property type="match status" value="2"/>
</dbReference>
<dbReference type="GO" id="GO:0035091">
    <property type="term" value="F:phosphatidylinositol binding"/>
    <property type="evidence" value="ECO:0007669"/>
    <property type="project" value="TreeGrafter"/>
</dbReference>
<name>A0A218V2I1_9PASE</name>
<accession>A0A218V2I1</accession>
<protein>
    <recommendedName>
        <fullName evidence="12">Phosphatidylinositol transfer protein alpha isoform</fullName>
    </recommendedName>
</protein>
<evidence type="ECO:0000256" key="1">
    <source>
        <dbReference type="ARBA" id="ARBA00004123"/>
    </source>
</evidence>
<dbReference type="CDD" id="cd08888">
    <property type="entry name" value="SRPBCC_PITPNA-B_like"/>
    <property type="match status" value="1"/>
</dbReference>
<dbReference type="InterPro" id="IPR023393">
    <property type="entry name" value="START-like_dom_sf"/>
</dbReference>
<dbReference type="GO" id="GO:0008526">
    <property type="term" value="F:phosphatidylinositol transfer activity"/>
    <property type="evidence" value="ECO:0007669"/>
    <property type="project" value="TreeGrafter"/>
</dbReference>
<keyword evidence="5" id="KW-0007">Acetylation</keyword>
<evidence type="ECO:0000256" key="12">
    <source>
        <dbReference type="ARBA" id="ARBA00040721"/>
    </source>
</evidence>
<dbReference type="GO" id="GO:0031210">
    <property type="term" value="F:phosphatidylcholine binding"/>
    <property type="evidence" value="ECO:0007669"/>
    <property type="project" value="TreeGrafter"/>
</dbReference>
<dbReference type="InterPro" id="IPR001666">
    <property type="entry name" value="PI_transfer"/>
</dbReference>
<sequence>MVLIKEYRVILPVSVEEYQVGQLYSVAEASKNETGGGEGVEVLVNEPYERDGERGQYTHKIYHLQSKVPTFVRMLAPEGALNIHEKAWNAYPYCRTGECLRKDSGFSFFVFWGQRRKKVREGIRKDATRVNEYMKDDFLIKIETWHKSDLGTQENVHKLEPEVWKSVEAIYIDIADRSQVLPKDYKAEEDPARFKSVKTGRGPLGPNWKKDLGKQSDCPYMCAYKLVTVKFKWWGLQNKVENFIQKQEKRLFTNFHRQLFCWLDKWVDLTMEDIRRMEEETKRQLDEMREKDPVKGMSAADD</sequence>
<dbReference type="GO" id="GO:0005737">
    <property type="term" value="C:cytoplasm"/>
    <property type="evidence" value="ECO:0007669"/>
    <property type="project" value="UniProtKB-SubCell"/>
</dbReference>
<feature type="domain" description="Phosphatidylinositol transfer protein N-terminal" evidence="15">
    <location>
        <begin position="130"/>
        <end position="282"/>
    </location>
</feature>
<keyword evidence="7" id="KW-0446">Lipid-binding</keyword>
<evidence type="ECO:0000256" key="2">
    <source>
        <dbReference type="ARBA" id="ARBA00004496"/>
    </source>
</evidence>
<comment type="subcellular location">
    <subcellularLocation>
        <location evidence="2">Cytoplasm</location>
    </subcellularLocation>
    <subcellularLocation>
        <location evidence="1">Nucleus</location>
    </subcellularLocation>
</comment>
<dbReference type="PRINTS" id="PR00391">
    <property type="entry name" value="PITRANSFER"/>
</dbReference>